<evidence type="ECO:0000313" key="3">
    <source>
        <dbReference type="Proteomes" id="UP001314635"/>
    </source>
</evidence>
<comment type="caution">
    <text evidence="2">The sequence shown here is derived from an EMBL/GenBank/DDBJ whole genome shotgun (WGS) entry which is preliminary data.</text>
</comment>
<organism evidence="2 3">
    <name type="scientific">Bradyrhizobium denitrificans</name>
    <dbReference type="NCBI Taxonomy" id="2734912"/>
    <lineage>
        <taxon>Bacteria</taxon>
        <taxon>Pseudomonadati</taxon>
        <taxon>Pseudomonadota</taxon>
        <taxon>Alphaproteobacteria</taxon>
        <taxon>Hyphomicrobiales</taxon>
        <taxon>Nitrobacteraceae</taxon>
        <taxon>Bradyrhizobium</taxon>
    </lineage>
</organism>
<accession>A0ABS5G855</accession>
<name>A0ABS5G855_9BRAD</name>
<proteinExistence type="predicted"/>
<keyword evidence="3" id="KW-1185">Reference proteome</keyword>
<feature type="signal peptide" evidence="1">
    <location>
        <begin position="1"/>
        <end position="25"/>
    </location>
</feature>
<keyword evidence="1" id="KW-0732">Signal</keyword>
<gene>
    <name evidence="2" type="ORF">JQ619_17195</name>
</gene>
<dbReference type="EMBL" id="JAFCLK010000015">
    <property type="protein sequence ID" value="MBR1137507.1"/>
    <property type="molecule type" value="Genomic_DNA"/>
</dbReference>
<sequence>MRRITSRLALLAALLLAGCAADSHSSLPAFMRAKEAAPSPPESPPDVPLLVRKNLDMIFVATTQPRELEASIARRADESDAWTACVRAQIISASGAPLRRQTYRLTIKQNEIIDRRRAGSGDDCMSQKYNAVLASK</sequence>
<evidence type="ECO:0000313" key="2">
    <source>
        <dbReference type="EMBL" id="MBR1137507.1"/>
    </source>
</evidence>
<evidence type="ECO:0000256" key="1">
    <source>
        <dbReference type="SAM" id="SignalP"/>
    </source>
</evidence>
<feature type="chain" id="PRO_5047448115" evidence="1">
    <location>
        <begin position="26"/>
        <end position="136"/>
    </location>
</feature>
<dbReference type="PROSITE" id="PS51257">
    <property type="entry name" value="PROKAR_LIPOPROTEIN"/>
    <property type="match status" value="1"/>
</dbReference>
<dbReference type="Proteomes" id="UP001314635">
    <property type="component" value="Unassembled WGS sequence"/>
</dbReference>
<protein>
    <submittedName>
        <fullName evidence="2">Uncharacterized protein</fullName>
    </submittedName>
</protein>
<reference evidence="3" key="1">
    <citation type="journal article" date="2021" name="ISME J.">
        <title>Evolutionary origin and ecological implication of a unique nif island in free-living Bradyrhizobium lineages.</title>
        <authorList>
            <person name="Tao J."/>
        </authorList>
    </citation>
    <scope>NUCLEOTIDE SEQUENCE [LARGE SCALE GENOMIC DNA]</scope>
    <source>
        <strain evidence="3">SZCCT0094</strain>
    </source>
</reference>